<feature type="transmembrane region" description="Helical" evidence="2">
    <location>
        <begin position="84"/>
        <end position="109"/>
    </location>
</feature>
<feature type="transmembrane region" description="Helical" evidence="2">
    <location>
        <begin position="331"/>
        <end position="351"/>
    </location>
</feature>
<dbReference type="EMBL" id="HBGW01035417">
    <property type="protein sequence ID" value="CAD9559048.1"/>
    <property type="molecule type" value="Transcribed_RNA"/>
</dbReference>
<dbReference type="AlphaFoldDB" id="A0A6U8TSV0"/>
<feature type="transmembrane region" description="Helical" evidence="2">
    <location>
        <begin position="391"/>
        <end position="411"/>
    </location>
</feature>
<gene>
    <name evidence="3" type="ORF">BRAN1462_LOCUS22402</name>
</gene>
<dbReference type="InterPro" id="IPR011701">
    <property type="entry name" value="MFS"/>
</dbReference>
<accession>A0A6U8TSV0</accession>
<feature type="region of interest" description="Disordered" evidence="1">
    <location>
        <begin position="466"/>
        <end position="517"/>
    </location>
</feature>
<evidence type="ECO:0008006" key="4">
    <source>
        <dbReference type="Google" id="ProtNLM"/>
    </source>
</evidence>
<dbReference type="InterPro" id="IPR036259">
    <property type="entry name" value="MFS_trans_sf"/>
</dbReference>
<dbReference type="Gene3D" id="1.20.1250.20">
    <property type="entry name" value="MFS general substrate transporter like domains"/>
    <property type="match status" value="1"/>
</dbReference>
<proteinExistence type="predicted"/>
<evidence type="ECO:0000256" key="1">
    <source>
        <dbReference type="SAM" id="MobiDB-lite"/>
    </source>
</evidence>
<dbReference type="SUPFAM" id="SSF103473">
    <property type="entry name" value="MFS general substrate transporter"/>
    <property type="match status" value="1"/>
</dbReference>
<keyword evidence="2" id="KW-0472">Membrane</keyword>
<feature type="transmembrane region" description="Helical" evidence="2">
    <location>
        <begin position="178"/>
        <end position="198"/>
    </location>
</feature>
<keyword evidence="2" id="KW-1133">Transmembrane helix</keyword>
<feature type="compositionally biased region" description="Polar residues" evidence="1">
    <location>
        <begin position="466"/>
        <end position="480"/>
    </location>
</feature>
<dbReference type="Pfam" id="PF07690">
    <property type="entry name" value="MFS_1"/>
    <property type="match status" value="1"/>
</dbReference>
<protein>
    <recommendedName>
        <fullName evidence="4">Major facilitator superfamily (MFS) profile domain-containing protein</fullName>
    </recommendedName>
</protein>
<sequence>MRAHLHEAGEDSRERRRTQLVYVLFLIAYLSVQFGHGSNIGVAVSLPVTESSGSSKAMNLALGSWVMVGVCVGLPLTPWACRTWGVFQVCSVCVLVDVVAIVMMLWPGITLQQIYAVRFLVGFFEAPFLPYLQEWLARFGKHTWNVWNTVLHAMVPLGENIGYIIAQELFAAGISWKWAFAGQAFALALSACLCYVYGGSRYLDLSNDMTQTFVDEEPTGAVVPRNVGDSMEGLDSSPGGDHELGDAEVEYPVTERWCVYWATNASLAAQLGFLSGSKYVIRDYATRQGFSLHCTIFTFSAIALIGPALGGSIAMSGRCIRPDQWSQHKRTLAFLAFTSSVAAAVAVLLPYMPDFLFWPALFVSFTAAGCVYPAAQGIINIALTAVRVIEASVYQVQCNNIFFAMPMPYFIGKTMDTLGTRPSFIFVTSLQVIAAAGFVFAALSATFTEERSAWHRLVHRMAESDNQASDVEMTNQNGEGSSWRRFDGVMGSDGEQALDSQLTREDQESQSLLNQAK</sequence>
<feature type="transmembrane region" description="Helical" evidence="2">
    <location>
        <begin position="20"/>
        <end position="37"/>
    </location>
</feature>
<evidence type="ECO:0000256" key="2">
    <source>
        <dbReference type="SAM" id="Phobius"/>
    </source>
</evidence>
<dbReference type="GO" id="GO:0022857">
    <property type="term" value="F:transmembrane transporter activity"/>
    <property type="evidence" value="ECO:0007669"/>
    <property type="project" value="InterPro"/>
</dbReference>
<feature type="transmembrane region" description="Helical" evidence="2">
    <location>
        <begin position="115"/>
        <end position="132"/>
    </location>
</feature>
<name>A0A6U8TSV0_9DINO</name>
<feature type="transmembrane region" description="Helical" evidence="2">
    <location>
        <begin position="57"/>
        <end position="77"/>
    </location>
</feature>
<feature type="transmembrane region" description="Helical" evidence="2">
    <location>
        <begin position="423"/>
        <end position="447"/>
    </location>
</feature>
<reference evidence="3" key="1">
    <citation type="submission" date="2021-01" db="EMBL/GenBank/DDBJ databases">
        <authorList>
            <person name="Corre E."/>
            <person name="Pelletier E."/>
            <person name="Niang G."/>
            <person name="Scheremetjew M."/>
            <person name="Finn R."/>
            <person name="Kale V."/>
            <person name="Holt S."/>
            <person name="Cochrane G."/>
            <person name="Meng A."/>
            <person name="Brown T."/>
            <person name="Cohen L."/>
        </authorList>
    </citation>
    <scope>NUCLEOTIDE SEQUENCE</scope>
    <source>
        <strain evidence="3">RCC3387</strain>
    </source>
</reference>
<feature type="transmembrane region" description="Helical" evidence="2">
    <location>
        <begin position="290"/>
        <end position="310"/>
    </location>
</feature>
<feature type="transmembrane region" description="Helical" evidence="2">
    <location>
        <begin position="357"/>
        <end position="379"/>
    </location>
</feature>
<keyword evidence="2" id="KW-0812">Transmembrane</keyword>
<evidence type="ECO:0000313" key="3">
    <source>
        <dbReference type="EMBL" id="CAD9559048.1"/>
    </source>
</evidence>
<organism evidence="3">
    <name type="scientific">Zooxanthella nutricula</name>
    <dbReference type="NCBI Taxonomy" id="1333877"/>
    <lineage>
        <taxon>Eukaryota</taxon>
        <taxon>Sar</taxon>
        <taxon>Alveolata</taxon>
        <taxon>Dinophyceae</taxon>
        <taxon>Peridiniales</taxon>
        <taxon>Peridiniales incertae sedis</taxon>
        <taxon>Zooxanthella</taxon>
    </lineage>
</organism>